<feature type="transmembrane region" description="Helical" evidence="9">
    <location>
        <begin position="2437"/>
        <end position="2455"/>
    </location>
</feature>
<feature type="transmembrane region" description="Helical" evidence="9">
    <location>
        <begin position="878"/>
        <end position="897"/>
    </location>
</feature>
<feature type="transmembrane region" description="Helical" evidence="9">
    <location>
        <begin position="460"/>
        <end position="478"/>
    </location>
</feature>
<evidence type="ECO:0000256" key="8">
    <source>
        <dbReference type="SAM" id="MobiDB-lite"/>
    </source>
</evidence>
<evidence type="ECO:0000259" key="12">
    <source>
        <dbReference type="Pfam" id="PF08621"/>
    </source>
</evidence>
<keyword evidence="7" id="KW-0175">Coiled coil</keyword>
<evidence type="ECO:0000256" key="6">
    <source>
        <dbReference type="ARBA" id="ARBA00023242"/>
    </source>
</evidence>
<feature type="domain" description="RPAP1 N-terminal" evidence="12">
    <location>
        <begin position="1018"/>
        <end position="1059"/>
    </location>
</feature>
<evidence type="ECO:0000256" key="4">
    <source>
        <dbReference type="ARBA" id="ARBA00009953"/>
    </source>
</evidence>
<name>A0ABQ7ZZY9_BRANA</name>
<keyword evidence="9" id="KW-0472">Membrane</keyword>
<sequence length="2791" mass="310098">DGKVAFRELLTLFHRHLRVNIGAILGILLWISYLVLLDQSKGIGEEQWLGGTLAEMLCRFGVECAMVVSTLILPPLSIIFGRYLTPAFTFTLAVIFRLHLILFLFAINLCGYHVRLLLPRMLMRLEVFFIEMEVEKLFDIKSVMRGTGEDTVAWRYFYRDVVPFAAMFAVECSTVGTNTLYKAASLRGLNSYVFIFYSYAASTIVLLPLVLIFGRSKKLPSAKSPLFFKMFLLGLFGCTARMVGFKGVEQSFPTLSSAMSNLTPAFTFTLAVIFRFHSTSWFLTITIIIGYVTLNWFCFLVWLVKDEQVVLRSSATQAKIIGGVLSISGALFAHQQLTSSESSWIVGGILLASQYFFVSVWYIVQTLVMEVYPEEITVVFFYNLFATLVSAPICLLAERNLTSWVLKPDITLAAIIYSCAYTHTWGLHLKGPVYVSLFRPLSIAIAVAMGAIFLSDALHLGSVIGSVVLCLGFYTVIWGKTREDSTKTVAGSEQCAPLLILWQKVQKKRQYVTYVMPFTAMVATGTNTLTFQGCHLERIELLCLCLLQLCLSGNLDTKSVMRRTGEETVAWRYFHRDVVPFAAMFAVECSTVGSNTLYKAASLRGLNFYVFIFYSYAASTLVLLPLALIFGRSKKLPSAKSPLFFEMLLLGLFGCMAQMVGFKGVEQSSPTLSSAMSNLTPAFTFTLAVIFRMEQVVLRSSATQAKIIGGVLSISGALVVVLYKGPKVLSAASFTLSSSPTSSLHQHLTSSESSWIVGGLLLASQFFFVSVWYIVQTLVMELYPEEITVVFFYNLFATLVSAPICFLAERNWTSWMLKPDITLAAIVYSGVFASVFSVLTHTWGLHLKGPVYVSLFRPLSIAIAVAMGAIFLSDALHLGSVIGSVILCFGFYTVIWGKKREDSTKNLAGSEHCAPLLLTHTALGRAYESGCCLCVISMTEKEQSSGRVNPMAPLSSLVGSIVEKGFPENKPLPPKPSRLPFPVARHRSHGPHVGSRPQPKVPIVQEEEEDDEEEGLMNAENYARLQTMSHEEIVEAQAELYEKMKPALVTFLKKRGQEKLKKPKHSVPEVSEEGPSDIHSPQGGQQAVTPSPSSQVTAIPKEASVASASQGFFWDTWTERVEAVRDLRFCFDGNVLENVLVPPPETGVNMSAGERDFLRTEGDPGAAGYTIKEAIALTRSVIPGQRCLALNLLASLLDKALYKLCQSGIGQQKVQSTDWEAIWAYALGPEPGLVLALRMALDDNHASVVLACAKVIQCLLSCSLNENFFDLMENMGPCGKDMFTAPVFRGKPEIDLGLLPGCFWKYSAKPSNIVPFREEIMDDGTEDTDTIQKDVFVAGQDVAAGLVRMDILPRIYHLLETEAIAALEECLISVTIAIARHSPKCTTAILKYPKFVQTIVKRFKLNKRMDVLPSQIYSVRLLKVLARYDKRTCMEFVKNGTFNEVTWHLFQFTSSLDSWVKLGKHKCKLSSDLMVEQLRFLKVCIQSGCCISQYPELFPALCLWLSCPSFEKLKENNLIREFASVSKEAYLVLEAFAGTLPSLYSQNIRGNESGAWDWRYVSPMIDTALSWIMLAPELLEWERGIESVSVSTTSLLWLYSGVIRTISKVLDKISSHGEEEPLPWLPEFVPKIGLTIIKHKLLSFAVAKDPSKCSSFMEFLCLLRENLQDEELALASVSCLHGLTRNIVSIQTLIESARSKMETPQGSESIRDGSVLAKGILTESLGDLASVWSSFRDYVASEWPIMQSIEIHKRGGLAPGVGLGWGASGGGFWSTRVLLTQADAGLLSLFLHISQLDSQGSVLLMDKMNSALAMCLIAGPRDHLLVEKALDYVLGPHALEHLACCINSNKRAVTSEWKCSEGDYDRISNVLTSHFKRRWLHPKRKSEPENDSKKVAVGLETIHEEGEMPTEDQKSDSPIVKWAHQRLPLPPQWFLSSISAVHVGKTSAEDPEPTELLEVAKAGVFFIAGLESASGLGTVPSPVSSVPLVWKFHALSTVLLAGMDIIEDKNTRDLYRYLQELYGQVLDEKRQSSGRETELLLRFKSDVFESYSTFLEMLVEQYAAVSYGDVLYGRQMSIYLHQCVEPSVRLSAWTALSNARVLELLPSLDKCLGEAQGYLEPAEENEGVLEAYLKSWTCGALDRAAARGSVAFTLVLHQFSSLLFCNGDNKDKEEEGSMRNKVVRTLVRDLSRKQHRQGMMVDLLGYYSKGCADAMEVEEEEESQKREAERRMEVLKEACQGNSSLLLELEKLKECVRVKSQEDYLQPNLMSSSKFSYLLLSANYIFLELWPFQDSPFLEGRVAWRYINRDVVPFVVMVAVECVTVGSTTLFKAASLRGLSFYVFVFYTYVVAALVLPLSLIFGRSRRLPSAKALFFFKIFLLALVGFVSMLSGCKGVEYSNPTLASAISTLTPAFTFTLAVIFRMERIVLKSSASQAKVIGTIVSISGALVIVLYKGPKLLSSASLTSSEATVSLYQDLTSFDSSWIIGGVLLVTQYLLVSVWYILQTQVMEVYPEKTTVVLLYILSATIISAPVCMLAEKDLTSFLLKPGVPLASVMYTGGLVSSLGTVIHTWGLHMKGPVYISLFKPLSIVIAVVVAAIFLGDALHLGSVIGSVVLSCGFYTVIWGKAREDSTRNVADSEKSPLLVTHTVEDEASSLRFKLDHWKPFVGFTIQYMLHIVQERQCKKFELNSAAGHDFRLRSKEIYPEEINIVFFYNLCAMLSSAAVKKDLNSWKLKPRISLASVRYLLWAVRVIGSMILSFGFYTDSEQSLLLHRTKKMKHYHEDILDS</sequence>
<dbReference type="SUPFAM" id="SSF103481">
    <property type="entry name" value="Multidrug resistance efflux transporter EmrE"/>
    <property type="match status" value="4"/>
</dbReference>
<dbReference type="InterPro" id="IPR016024">
    <property type="entry name" value="ARM-type_fold"/>
</dbReference>
<feature type="transmembrane region" description="Helical" evidence="9">
    <location>
        <begin position="193"/>
        <end position="214"/>
    </location>
</feature>
<comment type="subcellular location">
    <subcellularLocation>
        <location evidence="2">Membrane</location>
        <topology evidence="2">Multi-pass membrane protein</topology>
    </subcellularLocation>
    <subcellularLocation>
        <location evidence="1">Nucleus</location>
    </subcellularLocation>
</comment>
<evidence type="ECO:0000259" key="11">
    <source>
        <dbReference type="Pfam" id="PF08620"/>
    </source>
</evidence>
<comment type="similarity">
    <text evidence="4">Belongs to the RPAP1 family.</text>
</comment>
<feature type="transmembrane region" description="Helical" evidence="9">
    <location>
        <begin position="161"/>
        <end position="181"/>
    </location>
</feature>
<feature type="transmembrane region" description="Helical" evidence="9">
    <location>
        <begin position="643"/>
        <end position="662"/>
    </location>
</feature>
<dbReference type="InterPro" id="IPR000620">
    <property type="entry name" value="EamA_dom"/>
</dbReference>
<feature type="transmembrane region" description="Helical" evidence="9">
    <location>
        <begin position="2748"/>
        <end position="2767"/>
    </location>
</feature>
<dbReference type="InterPro" id="IPR013929">
    <property type="entry name" value="RPAP1_C"/>
</dbReference>
<dbReference type="PANTHER" id="PTHR47605">
    <property type="entry name" value="TRANSCRIPTIONAL ELONGATION REGULATOR MINIYO"/>
    <property type="match status" value="1"/>
</dbReference>
<feature type="transmembrane region" description="Helical" evidence="9">
    <location>
        <begin position="610"/>
        <end position="631"/>
    </location>
</feature>
<dbReference type="InterPro" id="IPR055326">
    <property type="entry name" value="MINIYO"/>
</dbReference>
<organism evidence="14 15">
    <name type="scientific">Brassica napus</name>
    <name type="common">Rape</name>
    <dbReference type="NCBI Taxonomy" id="3708"/>
    <lineage>
        <taxon>Eukaryota</taxon>
        <taxon>Viridiplantae</taxon>
        <taxon>Streptophyta</taxon>
        <taxon>Embryophyta</taxon>
        <taxon>Tracheophyta</taxon>
        <taxon>Spermatophyta</taxon>
        <taxon>Magnoliopsida</taxon>
        <taxon>eudicotyledons</taxon>
        <taxon>Gunneridae</taxon>
        <taxon>Pentapetalae</taxon>
        <taxon>rosids</taxon>
        <taxon>malvids</taxon>
        <taxon>Brassicales</taxon>
        <taxon>Brassicaceae</taxon>
        <taxon>Brassiceae</taxon>
        <taxon>Brassica</taxon>
    </lineage>
</organism>
<dbReference type="EMBL" id="JAGKQM010000014">
    <property type="protein sequence ID" value="KAH0885622.1"/>
    <property type="molecule type" value="Genomic_DNA"/>
</dbReference>
<feature type="coiled-coil region" evidence="7">
    <location>
        <begin position="2211"/>
        <end position="2238"/>
    </location>
</feature>
<feature type="transmembrane region" description="Helical" evidence="9">
    <location>
        <begin position="87"/>
        <end position="114"/>
    </location>
</feature>
<feature type="transmembrane region" description="Helical" evidence="9">
    <location>
        <begin position="851"/>
        <end position="872"/>
    </location>
</feature>
<evidence type="ECO:0000256" key="5">
    <source>
        <dbReference type="ARBA" id="ARBA00023163"/>
    </source>
</evidence>
<evidence type="ECO:0000259" key="13">
    <source>
        <dbReference type="Pfam" id="PF25766"/>
    </source>
</evidence>
<feature type="transmembrane region" description="Helical" evidence="9">
    <location>
        <begin position="433"/>
        <end position="454"/>
    </location>
</feature>
<feature type="transmembrane region" description="Helical" evidence="9">
    <location>
        <begin position="2552"/>
        <end position="2571"/>
    </location>
</feature>
<evidence type="ECO:0000256" key="1">
    <source>
        <dbReference type="ARBA" id="ARBA00004123"/>
    </source>
</evidence>
<keyword evidence="9" id="KW-0812">Transmembrane</keyword>
<evidence type="ECO:0000256" key="9">
    <source>
        <dbReference type="SAM" id="Phobius"/>
    </source>
</evidence>
<feature type="transmembrane region" description="Helical" evidence="9">
    <location>
        <begin position="2339"/>
        <end position="2362"/>
    </location>
</feature>
<feature type="transmembrane region" description="Helical" evidence="9">
    <location>
        <begin position="281"/>
        <end position="304"/>
    </location>
</feature>
<feature type="transmembrane region" description="Helical" evidence="9">
    <location>
        <begin position="57"/>
        <end position="81"/>
    </location>
</feature>
<feature type="non-terminal residue" evidence="14">
    <location>
        <position position="2791"/>
    </location>
</feature>
<keyword evidence="6" id="KW-0539">Nucleus</keyword>
<feature type="transmembrane region" description="Helical" evidence="9">
    <location>
        <begin position="674"/>
        <end position="693"/>
    </location>
</feature>
<feature type="non-terminal residue" evidence="14">
    <location>
        <position position="1"/>
    </location>
</feature>
<evidence type="ECO:0000256" key="7">
    <source>
        <dbReference type="SAM" id="Coils"/>
    </source>
</evidence>
<feature type="transmembrane region" description="Helical" evidence="9">
    <location>
        <begin position="2518"/>
        <end position="2540"/>
    </location>
</feature>
<keyword evidence="5" id="KW-0804">Transcription</keyword>
<feature type="compositionally biased region" description="Acidic residues" evidence="8">
    <location>
        <begin position="1005"/>
        <end position="1014"/>
    </location>
</feature>
<feature type="transmembrane region" description="Helical" evidence="9">
    <location>
        <begin position="226"/>
        <end position="243"/>
    </location>
</feature>
<dbReference type="Pfam" id="PF25766">
    <property type="entry name" value="TPR_RPAP1"/>
    <property type="match status" value="1"/>
</dbReference>
<feature type="transmembrane region" description="Helical" evidence="9">
    <location>
        <begin position="345"/>
        <end position="364"/>
    </location>
</feature>
<reference evidence="14 15" key="1">
    <citation type="submission" date="2021-05" db="EMBL/GenBank/DDBJ databases">
        <title>Genome Assembly of Synthetic Allotetraploid Brassica napus Reveals Homoeologous Exchanges between Subgenomes.</title>
        <authorList>
            <person name="Davis J.T."/>
        </authorList>
    </citation>
    <scope>NUCLEOTIDE SEQUENCE [LARGE SCALE GENOMIC DNA]</scope>
    <source>
        <strain evidence="15">cv. Da-Ae</strain>
        <tissue evidence="14">Seedling</tissue>
    </source>
</reference>
<feature type="domain" description="RPAP1 C-terminal" evidence="11">
    <location>
        <begin position="1126"/>
        <end position="1200"/>
    </location>
</feature>
<feature type="transmembrane region" description="Helical" evidence="9">
    <location>
        <begin position="17"/>
        <end position="36"/>
    </location>
</feature>
<dbReference type="SUPFAM" id="SSF48371">
    <property type="entry name" value="ARM repeat"/>
    <property type="match status" value="1"/>
</dbReference>
<evidence type="ECO:0000313" key="14">
    <source>
        <dbReference type="EMBL" id="KAH0885622.1"/>
    </source>
</evidence>
<keyword evidence="9" id="KW-1133">Transmembrane helix</keyword>
<feature type="domain" description="RPAP1/MINIYO-like TPR repeats" evidence="13">
    <location>
        <begin position="1979"/>
        <end position="2166"/>
    </location>
</feature>
<feature type="transmembrane region" description="Helical" evidence="9">
    <location>
        <begin position="376"/>
        <end position="397"/>
    </location>
</feature>
<protein>
    <recommendedName>
        <fullName evidence="16">WAT1-related protein</fullName>
    </recommendedName>
</protein>
<feature type="region of interest" description="Disordered" evidence="8">
    <location>
        <begin position="987"/>
        <end position="1014"/>
    </location>
</feature>
<evidence type="ECO:0000313" key="15">
    <source>
        <dbReference type="Proteomes" id="UP000824890"/>
    </source>
</evidence>
<dbReference type="Proteomes" id="UP000824890">
    <property type="component" value="Unassembled WGS sequence"/>
</dbReference>
<accession>A0ABQ7ZZY9</accession>
<dbReference type="InterPro" id="IPR057989">
    <property type="entry name" value="TPR_RPAP1/MINIYO-like"/>
</dbReference>
<dbReference type="InterPro" id="IPR037185">
    <property type="entry name" value="EmrE-like"/>
</dbReference>
<evidence type="ECO:0000256" key="3">
    <source>
        <dbReference type="ARBA" id="ARBA00007635"/>
    </source>
</evidence>
<dbReference type="PANTHER" id="PTHR47605:SF2">
    <property type="entry name" value="TRANSCRIPTIONAL ELONGATION REGULATOR MINIYO"/>
    <property type="match status" value="1"/>
</dbReference>
<evidence type="ECO:0000256" key="2">
    <source>
        <dbReference type="ARBA" id="ARBA00004141"/>
    </source>
</evidence>
<dbReference type="Pfam" id="PF00892">
    <property type="entry name" value="EamA"/>
    <property type="match status" value="2"/>
</dbReference>
<dbReference type="Pfam" id="PF08620">
    <property type="entry name" value="RPAP1_C"/>
    <property type="match status" value="1"/>
</dbReference>
<comment type="similarity">
    <text evidence="3">Belongs to the drug/metabolite transporter (DMT) superfamily. Plant drug/metabolite exporter (P-DME) (TC 2.A.7.4) family.</text>
</comment>
<evidence type="ECO:0008006" key="16">
    <source>
        <dbReference type="Google" id="ProtNLM"/>
    </source>
</evidence>
<feature type="compositionally biased region" description="Polar residues" evidence="8">
    <location>
        <begin position="1082"/>
        <end position="1093"/>
    </location>
</feature>
<feature type="transmembrane region" description="Helical" evidence="9">
    <location>
        <begin position="821"/>
        <end position="839"/>
    </location>
</feature>
<feature type="transmembrane region" description="Helical" evidence="9">
    <location>
        <begin position="511"/>
        <end position="533"/>
    </location>
</feature>
<feature type="transmembrane region" description="Helical" evidence="9">
    <location>
        <begin position="2486"/>
        <end position="2506"/>
    </location>
</feature>
<feature type="transmembrane region" description="Helical" evidence="9">
    <location>
        <begin position="255"/>
        <end position="274"/>
    </location>
</feature>
<feature type="transmembrane region" description="Helical" evidence="9">
    <location>
        <begin position="2609"/>
        <end position="2627"/>
    </location>
</feature>
<evidence type="ECO:0000259" key="10">
    <source>
        <dbReference type="Pfam" id="PF00892"/>
    </source>
</evidence>
<feature type="transmembrane region" description="Helical" evidence="9">
    <location>
        <begin position="787"/>
        <end position="809"/>
    </location>
</feature>
<feature type="transmembrane region" description="Helical" evidence="9">
    <location>
        <begin position="2404"/>
        <end position="2425"/>
    </location>
</feature>
<comment type="caution">
    <text evidence="14">The sequence shown here is derived from an EMBL/GenBank/DDBJ whole genome shotgun (WGS) entry which is preliminary data.</text>
</comment>
<feature type="transmembrane region" description="Helical" evidence="9">
    <location>
        <begin position="2374"/>
        <end position="2392"/>
    </location>
</feature>
<keyword evidence="15" id="KW-1185">Reference proteome</keyword>
<gene>
    <name evidence="14" type="ORF">HID58_061718</name>
</gene>
<feature type="domain" description="EamA" evidence="10">
    <location>
        <begin position="591"/>
        <end position="721"/>
    </location>
</feature>
<feature type="transmembrane region" description="Helical" evidence="9">
    <location>
        <begin position="755"/>
        <end position="775"/>
    </location>
</feature>
<feature type="domain" description="EamA" evidence="10">
    <location>
        <begin position="2316"/>
        <end position="2453"/>
    </location>
</feature>
<feature type="region of interest" description="Disordered" evidence="8">
    <location>
        <begin position="1056"/>
        <end position="1093"/>
    </location>
</feature>
<proteinExistence type="inferred from homology"/>
<feature type="transmembrane region" description="Helical" evidence="9">
    <location>
        <begin position="2583"/>
        <end position="2603"/>
    </location>
</feature>
<dbReference type="InterPro" id="IPR013930">
    <property type="entry name" value="RPAP1_N"/>
</dbReference>
<dbReference type="Pfam" id="PF08621">
    <property type="entry name" value="RPAP1_N"/>
    <property type="match status" value="1"/>
</dbReference>